<evidence type="ECO:0000256" key="9">
    <source>
        <dbReference type="ARBA" id="ARBA00033064"/>
    </source>
</evidence>
<keyword evidence="6" id="KW-0350">Heme biosynthesis</keyword>
<evidence type="ECO:0000259" key="12">
    <source>
        <dbReference type="Pfam" id="PF03900"/>
    </source>
</evidence>
<keyword evidence="5" id="KW-0808">Transferase</keyword>
<dbReference type="NCBIfam" id="TIGR00212">
    <property type="entry name" value="hemC"/>
    <property type="match status" value="1"/>
</dbReference>
<sequence>MATQVVASGENALDTSDESSSKATFNVGSRKSKLALVQAEIVLNALAAACPENSYAIKARDTAAGDVDKLTPFKDMPVKNLWTHELETLMVEGQLDFLVHSLKDVPTQLPPGCEIGAVVAREDPRDAFVLKAGRRACNIQDLPAGSVIGTSSIRRTAQIALKYPHLKVVDVRGNVPTRLAKLDAAEGPFDALILAAAGLLRLDLGDRITQYLDSGNGGMLHAVGQGAIGIENRASDYQVQRMLSLINHQQTYLATAAERSLLRTLEGGCSAPLGVETVWTEGENSHNALQLKAIVVSTDGKEKADIEMMQMVQSKEEAELFGVDAASELLRRGADKILAEIKEKRPTTVADLEEK</sequence>
<dbReference type="GO" id="GO:0005737">
    <property type="term" value="C:cytoplasm"/>
    <property type="evidence" value="ECO:0007669"/>
    <property type="project" value="TreeGrafter"/>
</dbReference>
<dbReference type="PANTHER" id="PTHR11557:SF0">
    <property type="entry name" value="PORPHOBILINOGEN DEAMINASE"/>
    <property type="match status" value="1"/>
</dbReference>
<dbReference type="InterPro" id="IPR022418">
    <property type="entry name" value="Porphobilinogen_deaminase_C"/>
</dbReference>
<dbReference type="EC" id="2.5.1.61" evidence="4"/>
<organism evidence="13 14">
    <name type="scientific">Phialophora macrospora</name>
    <dbReference type="NCBI Taxonomy" id="1851006"/>
    <lineage>
        <taxon>Eukaryota</taxon>
        <taxon>Fungi</taxon>
        <taxon>Dikarya</taxon>
        <taxon>Ascomycota</taxon>
        <taxon>Pezizomycotina</taxon>
        <taxon>Eurotiomycetes</taxon>
        <taxon>Chaetothyriomycetidae</taxon>
        <taxon>Chaetothyriales</taxon>
        <taxon>Herpotrichiellaceae</taxon>
        <taxon>Phialophora</taxon>
    </lineage>
</organism>
<evidence type="ECO:0000256" key="3">
    <source>
        <dbReference type="ARBA" id="ARBA00005638"/>
    </source>
</evidence>
<dbReference type="Proteomes" id="UP000054266">
    <property type="component" value="Unassembled WGS sequence"/>
</dbReference>
<accession>A0A0D2FXF8</accession>
<dbReference type="InterPro" id="IPR022417">
    <property type="entry name" value="Porphobilin_deaminase_N"/>
</dbReference>
<reference evidence="13 14" key="1">
    <citation type="submission" date="2015-01" db="EMBL/GenBank/DDBJ databases">
        <title>The Genome Sequence of Capronia semiimmersa CBS27337.</title>
        <authorList>
            <consortium name="The Broad Institute Genomics Platform"/>
            <person name="Cuomo C."/>
            <person name="de Hoog S."/>
            <person name="Gorbushina A."/>
            <person name="Stielow B."/>
            <person name="Teixiera M."/>
            <person name="Abouelleil A."/>
            <person name="Chapman S.B."/>
            <person name="Priest M."/>
            <person name="Young S.K."/>
            <person name="Wortman J."/>
            <person name="Nusbaum C."/>
            <person name="Birren B."/>
        </authorList>
    </citation>
    <scope>NUCLEOTIDE SEQUENCE [LARGE SCALE GENOMIC DNA]</scope>
    <source>
        <strain evidence="13 14">CBS 27337</strain>
    </source>
</reference>
<comment type="cofactor">
    <cofactor evidence="1">
        <name>dipyrromethane</name>
        <dbReference type="ChEBI" id="CHEBI:60342"/>
    </cofactor>
</comment>
<evidence type="ECO:0000259" key="11">
    <source>
        <dbReference type="Pfam" id="PF01379"/>
    </source>
</evidence>
<dbReference type="HOGENOM" id="CLU_019704_0_2_1"/>
<dbReference type="InterPro" id="IPR000860">
    <property type="entry name" value="HemC"/>
</dbReference>
<keyword evidence="14" id="KW-1185">Reference proteome</keyword>
<evidence type="ECO:0000256" key="7">
    <source>
        <dbReference type="ARBA" id="ARBA00023244"/>
    </source>
</evidence>
<dbReference type="GO" id="GO:0004418">
    <property type="term" value="F:hydroxymethylbilane synthase activity"/>
    <property type="evidence" value="ECO:0007669"/>
    <property type="project" value="UniProtKB-EC"/>
</dbReference>
<feature type="domain" description="Porphobilinogen deaminase N-terminal" evidence="11">
    <location>
        <begin position="26"/>
        <end position="240"/>
    </location>
</feature>
<comment type="similarity">
    <text evidence="3">Belongs to the HMBS family.</text>
</comment>
<dbReference type="Pfam" id="PF01379">
    <property type="entry name" value="Porphobil_deam"/>
    <property type="match status" value="1"/>
</dbReference>
<dbReference type="UniPathway" id="UPA00251">
    <property type="reaction ID" value="UER00319"/>
</dbReference>
<dbReference type="PANTHER" id="PTHR11557">
    <property type="entry name" value="PORPHOBILINOGEN DEAMINASE"/>
    <property type="match status" value="1"/>
</dbReference>
<dbReference type="STRING" id="5601.A0A0D2FXF8"/>
<evidence type="ECO:0000256" key="2">
    <source>
        <dbReference type="ARBA" id="ARBA00004735"/>
    </source>
</evidence>
<evidence type="ECO:0000313" key="14">
    <source>
        <dbReference type="Proteomes" id="UP000054266"/>
    </source>
</evidence>
<evidence type="ECO:0000313" key="13">
    <source>
        <dbReference type="EMBL" id="KIW64599.1"/>
    </source>
</evidence>
<dbReference type="InterPro" id="IPR036803">
    <property type="entry name" value="Porphobilinogen_deaminase_C_sf"/>
</dbReference>
<evidence type="ECO:0000256" key="8">
    <source>
        <dbReference type="ARBA" id="ARBA00030685"/>
    </source>
</evidence>
<gene>
    <name evidence="13" type="ORF">PV04_09522</name>
</gene>
<proteinExistence type="inferred from homology"/>
<dbReference type="PIRSF" id="PIRSF001438">
    <property type="entry name" value="4pyrrol_synth_OHMeBilane_synth"/>
    <property type="match status" value="1"/>
</dbReference>
<dbReference type="Gene3D" id="3.30.160.40">
    <property type="entry name" value="Porphobilinogen deaminase, C-terminal domain"/>
    <property type="match status" value="1"/>
</dbReference>
<evidence type="ECO:0000256" key="5">
    <source>
        <dbReference type="ARBA" id="ARBA00022679"/>
    </source>
</evidence>
<dbReference type="PROSITE" id="PS00533">
    <property type="entry name" value="PORPHOBILINOGEN_DEAM"/>
    <property type="match status" value="1"/>
</dbReference>
<dbReference type="Gene3D" id="3.40.190.10">
    <property type="entry name" value="Periplasmic binding protein-like II"/>
    <property type="match status" value="2"/>
</dbReference>
<evidence type="ECO:0000256" key="1">
    <source>
        <dbReference type="ARBA" id="ARBA00001916"/>
    </source>
</evidence>
<dbReference type="Pfam" id="PF03900">
    <property type="entry name" value="Porphobil_deamC"/>
    <property type="match status" value="1"/>
</dbReference>
<protein>
    <recommendedName>
        <fullName evidence="4">hydroxymethylbilane synthase</fullName>
        <ecNumber evidence="4">2.5.1.61</ecNumber>
    </recommendedName>
    <alternativeName>
        <fullName evidence="9">Hydroxymethylbilane synthase</fullName>
    </alternativeName>
    <alternativeName>
        <fullName evidence="8">Pre-uroporphyrinogen synthase</fullName>
    </alternativeName>
</protein>
<evidence type="ECO:0000256" key="10">
    <source>
        <dbReference type="SAM" id="MobiDB-lite"/>
    </source>
</evidence>
<dbReference type="SUPFAM" id="SSF54782">
    <property type="entry name" value="Porphobilinogen deaminase (hydroxymethylbilane synthase), C-terminal domain"/>
    <property type="match status" value="1"/>
</dbReference>
<dbReference type="EMBL" id="KN846961">
    <property type="protein sequence ID" value="KIW64599.1"/>
    <property type="molecule type" value="Genomic_DNA"/>
</dbReference>
<feature type="region of interest" description="Disordered" evidence="10">
    <location>
        <begin position="1"/>
        <end position="24"/>
    </location>
</feature>
<evidence type="ECO:0000256" key="4">
    <source>
        <dbReference type="ARBA" id="ARBA00012655"/>
    </source>
</evidence>
<dbReference type="GO" id="GO:0006782">
    <property type="term" value="P:protoporphyrinogen IX biosynthetic process"/>
    <property type="evidence" value="ECO:0007669"/>
    <property type="project" value="UniProtKB-UniPathway"/>
</dbReference>
<dbReference type="PRINTS" id="PR00151">
    <property type="entry name" value="PORPHBDMNASE"/>
</dbReference>
<dbReference type="AlphaFoldDB" id="A0A0D2FXF8"/>
<name>A0A0D2FXF8_9EURO</name>
<dbReference type="FunFam" id="3.40.190.10:FF:000005">
    <property type="entry name" value="Porphobilinogen deaminase"/>
    <property type="match status" value="1"/>
</dbReference>
<dbReference type="InterPro" id="IPR022419">
    <property type="entry name" value="Porphobilin_deaminase_cofac_BS"/>
</dbReference>
<keyword evidence="7" id="KW-0627">Porphyrin biosynthesis</keyword>
<feature type="domain" description="Porphobilinogen deaminase C-terminal" evidence="12">
    <location>
        <begin position="254"/>
        <end position="330"/>
    </location>
</feature>
<comment type="pathway">
    <text evidence="2">Porphyrin-containing compound metabolism; protoporphyrin-IX biosynthesis; coproporphyrinogen-III from 5-aminolevulinate: step 2/4.</text>
</comment>
<evidence type="ECO:0000256" key="6">
    <source>
        <dbReference type="ARBA" id="ARBA00023133"/>
    </source>
</evidence>
<dbReference type="SUPFAM" id="SSF53850">
    <property type="entry name" value="Periplasmic binding protein-like II"/>
    <property type="match status" value="1"/>
</dbReference>